<dbReference type="Gene3D" id="3.90.226.10">
    <property type="entry name" value="2-enoyl-CoA Hydratase, Chain A, domain 1"/>
    <property type="match status" value="1"/>
</dbReference>
<dbReference type="InterPro" id="IPR036477">
    <property type="entry name" value="Formyl_transf_N_sf"/>
</dbReference>
<dbReference type="CDD" id="cd06558">
    <property type="entry name" value="crotonase-like"/>
    <property type="match status" value="1"/>
</dbReference>
<evidence type="ECO:0000313" key="3">
    <source>
        <dbReference type="EMBL" id="CAJ0882450.1"/>
    </source>
</evidence>
<dbReference type="CDD" id="cd08650">
    <property type="entry name" value="FMT_core_HypX_N"/>
    <property type="match status" value="1"/>
</dbReference>
<sequence length="665" mass="72852">MHILFLTSAHNSLSQRLLIELSERGHEIHVTVVSTDEEIVEAAAREAPDLIIAPMLKIAVPEDVFSRYSCLIVHPGIKGDRGPSSLDWAISNGERSWGVSILEAAPEFDAGPIWASHEFRLEGDPPAKSSLYRGPVTEAAVCGVLEAVSRFETGEFKSGSWRPETLSEALASARGCLRPPMKQRDRAIDWSRDTTATIIRKVRAADSAPGVLATLLGASCFLFGAHEEGVIQGPAGQILAKRDGAICIGTVDGAVWISHLKAKGDPNAHKEACHLAQVGVPCDFCDADFCTVAGVKLPATQVLGPLLRGVPEAPLPIDAPTDHQTFREIVYSEEGQVGYLSFDFYNGAMSTEQCRRLRDAFLYVRSRPTKVIVLLGGRDFWSNGIHLNTIEANSDPAEESWRNINAIDDLIYEIINTMSHLVISGLRGNAGAGGAILALAADRVYAMSGIVLNPHYRGMGELYGSEYWTYLLPRRVGPDRALELTQSCNPIGARAACEMGFLDGAFGSDVETFEAELRDHATRLAQDSNLRAMLRKKHEARLDDENFKPLAHYRAEELERMKINFFGADRAYHEARRQFVFKGNPPEHNAGPAVVTEIRAPSPHRAPQSAQTNLSLLPRSRQNNGFAHPEMGETERSATLSGVLGLRLATMLRQGIKALPFRREQ</sequence>
<reference evidence="3" key="1">
    <citation type="submission" date="2023-07" db="EMBL/GenBank/DDBJ databases">
        <authorList>
            <person name="Pelsma A.J. K."/>
        </authorList>
    </citation>
    <scope>NUCLEOTIDE SEQUENCE</scope>
</reference>
<accession>A0AA48RFA9</accession>
<dbReference type="Pfam" id="PF02911">
    <property type="entry name" value="Formyl_trans_C"/>
    <property type="match status" value="1"/>
</dbReference>
<dbReference type="EMBL" id="OY288114">
    <property type="protein sequence ID" value="CAJ0882450.1"/>
    <property type="molecule type" value="Genomic_DNA"/>
</dbReference>
<evidence type="ECO:0000259" key="2">
    <source>
        <dbReference type="Pfam" id="PF02911"/>
    </source>
</evidence>
<dbReference type="InterPro" id="IPR047180">
    <property type="entry name" value="HoxX-like"/>
</dbReference>
<proteinExistence type="predicted"/>
<dbReference type="Pfam" id="PF00378">
    <property type="entry name" value="ECH_1"/>
    <property type="match status" value="1"/>
</dbReference>
<dbReference type="SUPFAM" id="SSF53328">
    <property type="entry name" value="Formyltransferase"/>
    <property type="match status" value="1"/>
</dbReference>
<dbReference type="AlphaFoldDB" id="A0AA48RFA9"/>
<dbReference type="InterPro" id="IPR029045">
    <property type="entry name" value="ClpP/crotonase-like_dom_sf"/>
</dbReference>
<name>A0AA48RFA9_9ZZZZ</name>
<gene>
    <name evidence="3" type="ORF">AMST5_03338</name>
</gene>
<organism evidence="3">
    <name type="scientific">freshwater sediment metagenome</name>
    <dbReference type="NCBI Taxonomy" id="556182"/>
    <lineage>
        <taxon>unclassified sequences</taxon>
        <taxon>metagenomes</taxon>
        <taxon>ecological metagenomes</taxon>
    </lineage>
</organism>
<dbReference type="InterPro" id="IPR005793">
    <property type="entry name" value="Formyl_trans_C"/>
</dbReference>
<dbReference type="Gene3D" id="3.40.50.12230">
    <property type="match status" value="1"/>
</dbReference>
<dbReference type="PANTHER" id="PTHR43388">
    <property type="entry name" value="HYDROGENASE MATURATION FACTOR HOXX"/>
    <property type="match status" value="1"/>
</dbReference>
<feature type="domain" description="Formyl transferase C-terminal" evidence="2">
    <location>
        <begin position="181"/>
        <end position="265"/>
    </location>
</feature>
<dbReference type="InterPro" id="IPR001753">
    <property type="entry name" value="Enoyl-CoA_hydra/iso"/>
</dbReference>
<dbReference type="SUPFAM" id="SSF50486">
    <property type="entry name" value="FMT C-terminal domain-like"/>
    <property type="match status" value="1"/>
</dbReference>
<feature type="compositionally biased region" description="Polar residues" evidence="1">
    <location>
        <begin position="608"/>
        <end position="625"/>
    </location>
</feature>
<protein>
    <recommendedName>
        <fullName evidence="2">Formyl transferase C-terminal domain-containing protein</fullName>
    </recommendedName>
</protein>
<dbReference type="GO" id="GO:0003824">
    <property type="term" value="F:catalytic activity"/>
    <property type="evidence" value="ECO:0007669"/>
    <property type="project" value="InterPro"/>
</dbReference>
<evidence type="ECO:0000256" key="1">
    <source>
        <dbReference type="SAM" id="MobiDB-lite"/>
    </source>
</evidence>
<dbReference type="CDD" id="cd08701">
    <property type="entry name" value="FMT_C_HypX"/>
    <property type="match status" value="1"/>
</dbReference>
<dbReference type="SUPFAM" id="SSF52096">
    <property type="entry name" value="ClpP/crotonase"/>
    <property type="match status" value="1"/>
</dbReference>
<dbReference type="PANTHER" id="PTHR43388:SF1">
    <property type="entry name" value="HYDROGENASE MATURATION FACTOR HOXX"/>
    <property type="match status" value="1"/>
</dbReference>
<dbReference type="InterPro" id="IPR011034">
    <property type="entry name" value="Formyl_transferase-like_C_sf"/>
</dbReference>
<feature type="region of interest" description="Disordered" evidence="1">
    <location>
        <begin position="602"/>
        <end position="634"/>
    </location>
</feature>